<gene>
    <name evidence="1" type="ORF">TBC1_12428</name>
</gene>
<dbReference type="STRING" id="1678841.TBC1_12428"/>
<dbReference type="EMBL" id="DF968183">
    <property type="protein sequence ID" value="GAP44618.1"/>
    <property type="molecule type" value="Genomic_DNA"/>
</dbReference>
<proteinExistence type="predicted"/>
<reference evidence="1" key="1">
    <citation type="journal article" date="2015" name="Genome Announc.">
        <title>Draft Genome Sequence of Bacteroidales Strain TBC1, a Novel Isolate from a Methanogenic Wastewater Treatment System.</title>
        <authorList>
            <person name="Tourlousse D.M."/>
            <person name="Matsuura N."/>
            <person name="Sun L."/>
            <person name="Toyonaga M."/>
            <person name="Kuroda K."/>
            <person name="Ohashi A."/>
            <person name="Cruz R."/>
            <person name="Yamaguchi T."/>
            <person name="Sekiguchi Y."/>
        </authorList>
    </citation>
    <scope>NUCLEOTIDE SEQUENCE [LARGE SCALE GENOMIC DNA]</scope>
    <source>
        <strain evidence="1">TBC1</strain>
    </source>
</reference>
<dbReference type="Proteomes" id="UP000053091">
    <property type="component" value="Unassembled WGS sequence"/>
</dbReference>
<accession>A0A0S7BUR5</accession>
<evidence type="ECO:0000313" key="1">
    <source>
        <dbReference type="EMBL" id="GAP44618.1"/>
    </source>
</evidence>
<protein>
    <submittedName>
        <fullName evidence="1">Uncharacterized protein</fullName>
    </submittedName>
</protein>
<evidence type="ECO:0000313" key="2">
    <source>
        <dbReference type="Proteomes" id="UP000053091"/>
    </source>
</evidence>
<keyword evidence="2" id="KW-1185">Reference proteome</keyword>
<dbReference type="AlphaFoldDB" id="A0A0S7BUR5"/>
<sequence>MVKCFVRSKGSFGQLNPDNYSPYMHIIAYFCKLYWVINRLSVEIPSPGMIIMQLVKTFNDRLVF</sequence>
<name>A0A0S7BUR5_9BACT</name>
<organism evidence="1">
    <name type="scientific">Lentimicrobium saccharophilum</name>
    <dbReference type="NCBI Taxonomy" id="1678841"/>
    <lineage>
        <taxon>Bacteria</taxon>
        <taxon>Pseudomonadati</taxon>
        <taxon>Bacteroidota</taxon>
        <taxon>Bacteroidia</taxon>
        <taxon>Bacteroidales</taxon>
        <taxon>Lentimicrobiaceae</taxon>
        <taxon>Lentimicrobium</taxon>
    </lineage>
</organism>